<dbReference type="SUPFAM" id="SSF46689">
    <property type="entry name" value="Homeodomain-like"/>
    <property type="match status" value="1"/>
</dbReference>
<dbReference type="EMBL" id="AP017369">
    <property type="protein sequence ID" value="BAU95304.1"/>
    <property type="molecule type" value="Genomic_DNA"/>
</dbReference>
<evidence type="ECO:0000259" key="5">
    <source>
        <dbReference type="PROSITE" id="PS50977"/>
    </source>
</evidence>
<evidence type="ECO:0000256" key="3">
    <source>
        <dbReference type="ARBA" id="ARBA00023163"/>
    </source>
</evidence>
<keyword evidence="2 4" id="KW-0238">DNA-binding</keyword>
<evidence type="ECO:0000256" key="4">
    <source>
        <dbReference type="PROSITE-ProRule" id="PRU00335"/>
    </source>
</evidence>
<dbReference type="KEGG" id="csur:N24_1042"/>
<dbReference type="RefSeq" id="WP_408607587.1">
    <property type="nucleotide sequence ID" value="NZ_AP017369.1"/>
</dbReference>
<organism evidence="6 7">
    <name type="scientific">Corynebacterium suranareeae</name>
    <dbReference type="NCBI Taxonomy" id="2506452"/>
    <lineage>
        <taxon>Bacteria</taxon>
        <taxon>Bacillati</taxon>
        <taxon>Actinomycetota</taxon>
        <taxon>Actinomycetes</taxon>
        <taxon>Mycobacteriales</taxon>
        <taxon>Corynebacteriaceae</taxon>
        <taxon>Corynebacterium</taxon>
    </lineage>
</organism>
<dbReference type="InterPro" id="IPR001647">
    <property type="entry name" value="HTH_TetR"/>
</dbReference>
<sequence length="195" mass="21703">MQVSGLRETKKAATRAALSRAAAKIALFDGPEALTVASIAAAAGVSPRTFHNYFQSREDALFEFMVIRVQELTAQLDKLPVELDPRDAIEQLVVTHLRDGDSELNSFSAMFRIGEILETLESTTCSLDRDVLIDPLVKFLRARDPHLDEFDAAILIHLNAAAIATSLQTFYRHPEPRDVEDGVALIRRACSWIKR</sequence>
<dbReference type="Proteomes" id="UP000218244">
    <property type="component" value="Chromosome"/>
</dbReference>
<evidence type="ECO:0000313" key="7">
    <source>
        <dbReference type="Proteomes" id="UP000218244"/>
    </source>
</evidence>
<keyword evidence="3" id="KW-0804">Transcription</keyword>
<accession>A0A160PPE9</accession>
<evidence type="ECO:0000313" key="6">
    <source>
        <dbReference type="EMBL" id="BAU95304.1"/>
    </source>
</evidence>
<dbReference type="GO" id="GO:0003700">
    <property type="term" value="F:DNA-binding transcription factor activity"/>
    <property type="evidence" value="ECO:0007669"/>
    <property type="project" value="TreeGrafter"/>
</dbReference>
<name>A0A160PPE9_9CORY</name>
<dbReference type="PANTHER" id="PTHR30055:SF238">
    <property type="entry name" value="MYCOFACTOCIN BIOSYNTHESIS TRANSCRIPTIONAL REGULATOR MFTR-RELATED"/>
    <property type="match status" value="1"/>
</dbReference>
<proteinExistence type="predicted"/>
<reference evidence="6 7" key="1">
    <citation type="submission" date="2016-02" db="EMBL/GenBank/DDBJ databases">
        <title>Corynebacterium glutamicum N24 whole genome sequencing project.</title>
        <authorList>
            <person name="Matsutani M."/>
            <person name="Nangtapong N."/>
            <person name="Yakushi T."/>
            <person name="Matsushita K."/>
        </authorList>
    </citation>
    <scope>NUCLEOTIDE SEQUENCE [LARGE SCALE GENOMIC DNA]</scope>
    <source>
        <strain evidence="6 7">N24</strain>
    </source>
</reference>
<evidence type="ECO:0000256" key="2">
    <source>
        <dbReference type="ARBA" id="ARBA00023125"/>
    </source>
</evidence>
<dbReference type="Gene3D" id="1.10.357.10">
    <property type="entry name" value="Tetracycline Repressor, domain 2"/>
    <property type="match status" value="1"/>
</dbReference>
<keyword evidence="1" id="KW-0805">Transcription regulation</keyword>
<dbReference type="InterPro" id="IPR009057">
    <property type="entry name" value="Homeodomain-like_sf"/>
</dbReference>
<dbReference type="PANTHER" id="PTHR30055">
    <property type="entry name" value="HTH-TYPE TRANSCRIPTIONAL REGULATOR RUTR"/>
    <property type="match status" value="1"/>
</dbReference>
<evidence type="ECO:0000256" key="1">
    <source>
        <dbReference type="ARBA" id="ARBA00023015"/>
    </source>
</evidence>
<dbReference type="AlphaFoldDB" id="A0A160PPE9"/>
<dbReference type="GO" id="GO:0000976">
    <property type="term" value="F:transcription cis-regulatory region binding"/>
    <property type="evidence" value="ECO:0007669"/>
    <property type="project" value="TreeGrafter"/>
</dbReference>
<keyword evidence="7" id="KW-1185">Reference proteome</keyword>
<dbReference type="Pfam" id="PF00440">
    <property type="entry name" value="TetR_N"/>
    <property type="match status" value="1"/>
</dbReference>
<gene>
    <name evidence="6" type="ORF">N24_1042</name>
</gene>
<dbReference type="PROSITE" id="PS50977">
    <property type="entry name" value="HTH_TETR_2"/>
    <property type="match status" value="1"/>
</dbReference>
<dbReference type="InterPro" id="IPR050109">
    <property type="entry name" value="HTH-type_TetR-like_transc_reg"/>
</dbReference>
<feature type="domain" description="HTH tetR-type" evidence="5">
    <location>
        <begin position="12"/>
        <end position="72"/>
    </location>
</feature>
<protein>
    <submittedName>
        <fullName evidence="6">Transcriptional regulator</fullName>
    </submittedName>
</protein>
<feature type="DNA-binding region" description="H-T-H motif" evidence="4">
    <location>
        <begin position="35"/>
        <end position="54"/>
    </location>
</feature>